<evidence type="ECO:0000256" key="8">
    <source>
        <dbReference type="SAM" id="MobiDB-lite"/>
    </source>
</evidence>
<dbReference type="GO" id="GO:0007155">
    <property type="term" value="P:cell adhesion"/>
    <property type="evidence" value="ECO:0007669"/>
    <property type="project" value="UniProtKB-KW"/>
</dbReference>
<dbReference type="InterPro" id="IPR007110">
    <property type="entry name" value="Ig-like_dom"/>
</dbReference>
<evidence type="ECO:0000256" key="1">
    <source>
        <dbReference type="ARBA" id="ARBA00004479"/>
    </source>
</evidence>
<dbReference type="InterPro" id="IPR013783">
    <property type="entry name" value="Ig-like_fold"/>
</dbReference>
<dbReference type="SUPFAM" id="SSF48726">
    <property type="entry name" value="Immunoglobulin"/>
    <property type="match status" value="3"/>
</dbReference>
<evidence type="ECO:0000256" key="4">
    <source>
        <dbReference type="ARBA" id="ARBA00022889"/>
    </source>
</evidence>
<dbReference type="PANTHER" id="PTHR12035">
    <property type="entry name" value="SIALIC ACID BINDING IMMUNOGLOBULIN-LIKE LECTIN"/>
    <property type="match status" value="1"/>
</dbReference>
<reference evidence="10" key="1">
    <citation type="submission" date="2025-08" db="UniProtKB">
        <authorList>
            <consortium name="Ensembl"/>
        </authorList>
    </citation>
    <scope>IDENTIFICATION</scope>
</reference>
<feature type="region of interest" description="Disordered" evidence="8">
    <location>
        <begin position="445"/>
        <end position="503"/>
    </location>
</feature>
<reference evidence="10" key="2">
    <citation type="submission" date="2025-09" db="UniProtKB">
        <authorList>
            <consortium name="Ensembl"/>
        </authorList>
    </citation>
    <scope>IDENTIFICATION</scope>
</reference>
<evidence type="ECO:0000259" key="9">
    <source>
        <dbReference type="PROSITE" id="PS50835"/>
    </source>
</evidence>
<name>A0A8C4WPE0_9SAUR</name>
<sequence length="548" mass="59986">MDGWISRERDGWIGRDEWTGTLGGPWSAWMPQTIMAFEGTCVAIPCRFDYPDELRPSAVHGIWYFNSPYPRNYPPVVYKSRTGIVHESFQGRTRLLGDLQARNCTLQLSRLSPELAGKYFFRGDLGGYNQYTYSEHSNLEIVGEWGALGQDKPTIVPPAAVVVGTEAELRCVVPDNCPTMKPVVSWLNHEVLEDQTVFGQLEEESSTWSQVSLLNGRKSRKLTPLTSSGRESHRLRLSFASPTADVPRILQVNSSVEITEGSHVVLVCVADSNPMALLAWFKEEAVLREEPSTNLTLELDNVTHAHDGIYTCRVSGLFPHFLPAPEVAALQHQMSCPWAALCVAAPQLPCPRLPTRNVTVNETDQEFVYSQKTGYTVTSILTLRGELDSQLFVVCSARNLYGTKNQQLQFHHSSECLPCSIQRPLLRADRAGIAKTGIAKSFPHGQCSCPAPTAPPAGNRPSWGSRELHSRASAPAPLPSAPPAGNRQGWGSAGGDESSTPGLVLLPRSVQHPLLGEAGARVIGSSAHSQHSPPIPHSAPCWERPELG</sequence>
<keyword evidence="4" id="KW-0130">Cell adhesion</keyword>
<feature type="region of interest" description="Disordered" evidence="8">
    <location>
        <begin position="522"/>
        <end position="548"/>
    </location>
</feature>
<comment type="similarity">
    <text evidence="7">Belongs to the immunoglobulin superfamily. SIGLEC (sialic acid binding Ig-like lectin) family.</text>
</comment>
<accession>A0A8C4WPE0</accession>
<dbReference type="PROSITE" id="PS50835">
    <property type="entry name" value="IG_LIKE"/>
    <property type="match status" value="1"/>
</dbReference>
<dbReference type="CDD" id="cd05712">
    <property type="entry name" value="IgV_CD33"/>
    <property type="match status" value="1"/>
</dbReference>
<evidence type="ECO:0000313" key="11">
    <source>
        <dbReference type="Proteomes" id="UP000694390"/>
    </source>
</evidence>
<dbReference type="GO" id="GO:0005886">
    <property type="term" value="C:plasma membrane"/>
    <property type="evidence" value="ECO:0007669"/>
    <property type="project" value="TreeGrafter"/>
</dbReference>
<evidence type="ECO:0000313" key="10">
    <source>
        <dbReference type="Ensembl" id="ENSGEVP00005018860.1"/>
    </source>
</evidence>
<keyword evidence="11" id="KW-1185">Reference proteome</keyword>
<evidence type="ECO:0000256" key="2">
    <source>
        <dbReference type="ARBA" id="ARBA00022692"/>
    </source>
</evidence>
<protein>
    <submittedName>
        <fullName evidence="10">Myelin associated glycoprotein</fullName>
    </submittedName>
</protein>
<dbReference type="PANTHER" id="PTHR12035:SF107">
    <property type="entry name" value="MYELIN-ASSOCIATED GLYCOPROTEIN"/>
    <property type="match status" value="1"/>
</dbReference>
<dbReference type="SMART" id="SM00409">
    <property type="entry name" value="IG"/>
    <property type="match status" value="2"/>
</dbReference>
<evidence type="ECO:0000256" key="3">
    <source>
        <dbReference type="ARBA" id="ARBA00022734"/>
    </source>
</evidence>
<dbReference type="OrthoDB" id="10012075at2759"/>
<proteinExistence type="inferred from homology"/>
<dbReference type="GO" id="GO:0033691">
    <property type="term" value="F:sialic acid binding"/>
    <property type="evidence" value="ECO:0007669"/>
    <property type="project" value="TreeGrafter"/>
</dbReference>
<dbReference type="GeneTree" id="ENSGT01150000286924"/>
<keyword evidence="6" id="KW-0472">Membrane</keyword>
<evidence type="ECO:0000256" key="6">
    <source>
        <dbReference type="ARBA" id="ARBA00023136"/>
    </source>
</evidence>
<dbReference type="Pfam" id="PF13927">
    <property type="entry name" value="Ig_3"/>
    <property type="match status" value="1"/>
</dbReference>
<dbReference type="InterPro" id="IPR051036">
    <property type="entry name" value="SIGLEC"/>
</dbReference>
<dbReference type="InterPro" id="IPR036179">
    <property type="entry name" value="Ig-like_dom_sf"/>
</dbReference>
<evidence type="ECO:0000256" key="7">
    <source>
        <dbReference type="ARBA" id="ARBA00038361"/>
    </source>
</evidence>
<keyword evidence="2" id="KW-0812">Transmembrane</keyword>
<dbReference type="InterPro" id="IPR003598">
    <property type="entry name" value="Ig_sub2"/>
</dbReference>
<dbReference type="SMART" id="SM00408">
    <property type="entry name" value="IGc2"/>
    <property type="match status" value="1"/>
</dbReference>
<comment type="subcellular location">
    <subcellularLocation>
        <location evidence="1">Membrane</location>
        <topology evidence="1">Single-pass type I membrane protein</topology>
    </subcellularLocation>
</comment>
<gene>
    <name evidence="10" type="primary">MAG</name>
</gene>
<dbReference type="CDD" id="cd00096">
    <property type="entry name" value="Ig"/>
    <property type="match status" value="1"/>
</dbReference>
<dbReference type="InterPro" id="IPR003599">
    <property type="entry name" value="Ig_sub"/>
</dbReference>
<keyword evidence="5" id="KW-1133">Transmembrane helix</keyword>
<dbReference type="Proteomes" id="UP000694390">
    <property type="component" value="Unassembled WGS sequence"/>
</dbReference>
<evidence type="ECO:0000256" key="5">
    <source>
        <dbReference type="ARBA" id="ARBA00022989"/>
    </source>
</evidence>
<keyword evidence="3" id="KW-0430">Lectin</keyword>
<organism evidence="10 11">
    <name type="scientific">Gopherus evgoodei</name>
    <name type="common">Goodes thornscrub tortoise</name>
    <dbReference type="NCBI Taxonomy" id="1825980"/>
    <lineage>
        <taxon>Eukaryota</taxon>
        <taxon>Metazoa</taxon>
        <taxon>Chordata</taxon>
        <taxon>Craniata</taxon>
        <taxon>Vertebrata</taxon>
        <taxon>Euteleostomi</taxon>
        <taxon>Archelosauria</taxon>
        <taxon>Testudinata</taxon>
        <taxon>Testudines</taxon>
        <taxon>Cryptodira</taxon>
        <taxon>Durocryptodira</taxon>
        <taxon>Testudinoidea</taxon>
        <taxon>Testudinidae</taxon>
        <taxon>Gopherus</taxon>
    </lineage>
</organism>
<dbReference type="AlphaFoldDB" id="A0A8C4WPE0"/>
<feature type="domain" description="Ig-like" evidence="9">
    <location>
        <begin position="247"/>
        <end position="315"/>
    </location>
</feature>
<dbReference type="Ensembl" id="ENSGEVT00005019812.1">
    <property type="protein sequence ID" value="ENSGEVP00005018860.1"/>
    <property type="gene ID" value="ENSGEVG00005012792.1"/>
</dbReference>
<dbReference type="GO" id="GO:0030246">
    <property type="term" value="F:carbohydrate binding"/>
    <property type="evidence" value="ECO:0007669"/>
    <property type="project" value="UniProtKB-KW"/>
</dbReference>
<dbReference type="Gene3D" id="2.60.40.10">
    <property type="entry name" value="Immunoglobulins"/>
    <property type="match status" value="3"/>
</dbReference>
<dbReference type="FunFam" id="2.60.40.10:FF:000663">
    <property type="entry name" value="myelin-associated glycoprotein isoform X1"/>
    <property type="match status" value="1"/>
</dbReference>